<dbReference type="CDD" id="cd06558">
    <property type="entry name" value="crotonase-like"/>
    <property type="match status" value="1"/>
</dbReference>
<gene>
    <name evidence="1" type="ORF">J2Y69_001204</name>
</gene>
<dbReference type="PANTHER" id="PTHR43459:SF1">
    <property type="entry name" value="EG:BACN32G11.4 PROTEIN"/>
    <property type="match status" value="1"/>
</dbReference>
<dbReference type="InterPro" id="IPR029045">
    <property type="entry name" value="ClpP/crotonase-like_dom_sf"/>
</dbReference>
<proteinExistence type="predicted"/>
<protein>
    <submittedName>
        <fullName evidence="1">2-(1,2-epoxy-1,2-dihydrophenyl)acetyl-CoA isomerase</fullName>
        <ecNumber evidence="1">5.3.3.18</ecNumber>
    </submittedName>
</protein>
<name>A0ABU1SAH5_9MICO</name>
<dbReference type="EC" id="5.3.3.18" evidence="1"/>
<accession>A0ABU1SAH5</accession>
<dbReference type="EMBL" id="JAVDUM010000004">
    <property type="protein sequence ID" value="MDR6866611.1"/>
    <property type="molecule type" value="Genomic_DNA"/>
</dbReference>
<sequence>MPREERLPGMRVSRDGDIVRVVFDDEATRNALGGDALAALTQTISGIRPGDVLVLAGDGGSFTSGGDRRELAPRGTFEEQVTSLRAKAALVERIRALDAVSIAAIDGACVGLGVGLAAACTLRIASERAFLDTAYLRNGMSGDFGAAHLLGALVGRGTAADWLLRPRRIPADELVRRGFCQAQWPSTTFTLETSALAQELAAQSSVARQGIVGNLRDADRLDLTHALDAETRRHVLSKSSPREVLPAL</sequence>
<evidence type="ECO:0000313" key="2">
    <source>
        <dbReference type="Proteomes" id="UP001259347"/>
    </source>
</evidence>
<comment type="caution">
    <text evidence="1">The sequence shown here is derived from an EMBL/GenBank/DDBJ whole genome shotgun (WGS) entry which is preliminary data.</text>
</comment>
<evidence type="ECO:0000313" key="1">
    <source>
        <dbReference type="EMBL" id="MDR6866611.1"/>
    </source>
</evidence>
<dbReference type="GO" id="GO:0016853">
    <property type="term" value="F:isomerase activity"/>
    <property type="evidence" value="ECO:0007669"/>
    <property type="project" value="UniProtKB-KW"/>
</dbReference>
<dbReference type="PANTHER" id="PTHR43459">
    <property type="entry name" value="ENOYL-COA HYDRATASE"/>
    <property type="match status" value="1"/>
</dbReference>
<dbReference type="Gene3D" id="3.90.226.10">
    <property type="entry name" value="2-enoyl-CoA Hydratase, Chain A, domain 1"/>
    <property type="match status" value="1"/>
</dbReference>
<dbReference type="Proteomes" id="UP001259347">
    <property type="component" value="Unassembled WGS sequence"/>
</dbReference>
<keyword evidence="1" id="KW-0413">Isomerase</keyword>
<reference evidence="1 2" key="1">
    <citation type="submission" date="2023-07" db="EMBL/GenBank/DDBJ databases">
        <title>Sorghum-associated microbial communities from plants grown in Nebraska, USA.</title>
        <authorList>
            <person name="Schachtman D."/>
        </authorList>
    </citation>
    <scope>NUCLEOTIDE SEQUENCE [LARGE SCALE GENOMIC DNA]</scope>
    <source>
        <strain evidence="1 2">2980</strain>
    </source>
</reference>
<dbReference type="SUPFAM" id="SSF52096">
    <property type="entry name" value="ClpP/crotonase"/>
    <property type="match status" value="1"/>
</dbReference>
<dbReference type="Pfam" id="PF00378">
    <property type="entry name" value="ECH_1"/>
    <property type="match status" value="1"/>
</dbReference>
<organism evidence="1 2">
    <name type="scientific">Microbacterium resistens</name>
    <dbReference type="NCBI Taxonomy" id="156977"/>
    <lineage>
        <taxon>Bacteria</taxon>
        <taxon>Bacillati</taxon>
        <taxon>Actinomycetota</taxon>
        <taxon>Actinomycetes</taxon>
        <taxon>Micrococcales</taxon>
        <taxon>Microbacteriaceae</taxon>
        <taxon>Microbacterium</taxon>
    </lineage>
</organism>
<keyword evidence="2" id="KW-1185">Reference proteome</keyword>
<dbReference type="InterPro" id="IPR001753">
    <property type="entry name" value="Enoyl-CoA_hydra/iso"/>
</dbReference>
<dbReference type="RefSeq" id="WP_310018585.1">
    <property type="nucleotide sequence ID" value="NZ_JAVDUM010000004.1"/>
</dbReference>